<reference evidence="2" key="1">
    <citation type="submission" date="2021-01" db="EMBL/GenBank/DDBJ databases">
        <title>Whole genome shotgun sequence of Planotetraspora thailandica NBRC 104271.</title>
        <authorList>
            <person name="Komaki H."/>
            <person name="Tamura T."/>
        </authorList>
    </citation>
    <scope>NUCLEOTIDE SEQUENCE</scope>
    <source>
        <strain evidence="2">NBRC 104271</strain>
    </source>
</reference>
<sequence length="58" mass="6644">MIHGCYSVGDDLLWGVNRRRKGIDHTWAAMRSIRAARPLNDRGPTAQPDDRFRSQHGQ</sequence>
<dbReference type="EMBL" id="BOOR01000094">
    <property type="protein sequence ID" value="GII59704.1"/>
    <property type="molecule type" value="Genomic_DNA"/>
</dbReference>
<gene>
    <name evidence="2" type="ORF">Pth03_80930</name>
</gene>
<evidence type="ECO:0000313" key="3">
    <source>
        <dbReference type="Proteomes" id="UP000605992"/>
    </source>
</evidence>
<dbReference type="AlphaFoldDB" id="A0A8J3Y2U4"/>
<organism evidence="2 3">
    <name type="scientific">Planotetraspora thailandica</name>
    <dbReference type="NCBI Taxonomy" id="487172"/>
    <lineage>
        <taxon>Bacteria</taxon>
        <taxon>Bacillati</taxon>
        <taxon>Actinomycetota</taxon>
        <taxon>Actinomycetes</taxon>
        <taxon>Streptosporangiales</taxon>
        <taxon>Streptosporangiaceae</taxon>
        <taxon>Planotetraspora</taxon>
    </lineage>
</organism>
<proteinExistence type="predicted"/>
<evidence type="ECO:0000256" key="1">
    <source>
        <dbReference type="SAM" id="MobiDB-lite"/>
    </source>
</evidence>
<feature type="region of interest" description="Disordered" evidence="1">
    <location>
        <begin position="35"/>
        <end position="58"/>
    </location>
</feature>
<comment type="caution">
    <text evidence="2">The sequence shown here is derived from an EMBL/GenBank/DDBJ whole genome shotgun (WGS) entry which is preliminary data.</text>
</comment>
<name>A0A8J3Y2U4_9ACTN</name>
<keyword evidence="3" id="KW-1185">Reference proteome</keyword>
<feature type="compositionally biased region" description="Basic and acidic residues" evidence="1">
    <location>
        <begin position="48"/>
        <end position="58"/>
    </location>
</feature>
<protein>
    <submittedName>
        <fullName evidence="2">Uncharacterized protein</fullName>
    </submittedName>
</protein>
<dbReference type="Proteomes" id="UP000605992">
    <property type="component" value="Unassembled WGS sequence"/>
</dbReference>
<accession>A0A8J3Y2U4</accession>
<evidence type="ECO:0000313" key="2">
    <source>
        <dbReference type="EMBL" id="GII59704.1"/>
    </source>
</evidence>